<dbReference type="EMBL" id="FR871757">
    <property type="protein sequence ID" value="CCB80782.1"/>
    <property type="molecule type" value="Genomic_DNA"/>
</dbReference>
<keyword evidence="2" id="KW-0067">ATP-binding</keyword>
<dbReference type="eggNOG" id="COG0305">
    <property type="taxonomic scope" value="Bacteria"/>
</dbReference>
<dbReference type="GO" id="GO:0016787">
    <property type="term" value="F:hydrolase activity"/>
    <property type="evidence" value="ECO:0007669"/>
    <property type="project" value="UniProtKB-KW"/>
</dbReference>
<dbReference type="GO" id="GO:0005524">
    <property type="term" value="F:ATP binding"/>
    <property type="evidence" value="ECO:0007669"/>
    <property type="project" value="InterPro"/>
</dbReference>
<dbReference type="KEGG" id="hbi:HBZC1_17960"/>
<dbReference type="STRING" id="1002804.HBZC1_17960"/>
<evidence type="ECO:0000313" key="2">
    <source>
        <dbReference type="EMBL" id="CCB80782.1"/>
    </source>
</evidence>
<sequence length="392" mass="43173">MQEMGANVQKECNSIARPKDIHAHALQSLENISHAYSPCADLIYDGAMDDGALLGDIILYEEGKLNIIKSGYTPLDELTGGFKPGDQIIIGASTSMGKTALALNLALQIPIANPKNGTLFCSLEMTRTAIGLRVVSLLEGVPVKDLKNLGNLGPKRKEAIKQGMAKRRALPFYTYAGSRDLNTIITAITTATKQKGVKLVIVDYIQLIETQDDDYNLHSKLSKVSAALKACAVQNDIIIIALSQVKRAVNDREDRRPLLSDLKESGSIEQDADMVIFLHREFKYARERVFAEAAKRFGSIKVDKKTNTISLNKEERDTFTQEALDKLEESHISGCHEAELIVAKNRDGEVGSAKIWFCPPFMRFTDDPSQHTLNCPTPPEQPASPIFVPIAH</sequence>
<dbReference type="GO" id="GO:0003678">
    <property type="term" value="F:DNA helicase activity"/>
    <property type="evidence" value="ECO:0007669"/>
    <property type="project" value="InterPro"/>
</dbReference>
<dbReference type="SUPFAM" id="SSF52540">
    <property type="entry name" value="P-loop containing nucleoside triphosphate hydrolases"/>
    <property type="match status" value="1"/>
</dbReference>
<evidence type="ECO:0000259" key="1">
    <source>
        <dbReference type="PROSITE" id="PS51199"/>
    </source>
</evidence>
<dbReference type="PANTHER" id="PTHR30153">
    <property type="entry name" value="REPLICATIVE DNA HELICASE DNAB"/>
    <property type="match status" value="1"/>
</dbReference>
<reference evidence="2 3" key="1">
    <citation type="journal article" date="2011" name="J. Bacteriol.">
        <title>Genome sequence of Helicobacter bizzozeronii strain CIII-1, an isolate from human gastric mucosa.</title>
        <authorList>
            <person name="Schott T."/>
            <person name="Rossi M."/>
            <person name="Hanninen M.L."/>
        </authorList>
    </citation>
    <scope>NUCLEOTIDE SEQUENCE [LARGE SCALE GENOMIC DNA]</scope>
    <source>
        <strain evidence="2 3">CIII-1</strain>
    </source>
</reference>
<feature type="domain" description="SF4 helicase" evidence="1">
    <location>
        <begin position="61"/>
        <end position="371"/>
    </location>
</feature>
<dbReference type="GO" id="GO:0006260">
    <property type="term" value="P:DNA replication"/>
    <property type="evidence" value="ECO:0007669"/>
    <property type="project" value="InterPro"/>
</dbReference>
<keyword evidence="3" id="KW-1185">Reference proteome</keyword>
<gene>
    <name evidence="2" type="ordered locus">HBZC1_17960</name>
</gene>
<protein>
    <submittedName>
        <fullName evidence="2">Replicative DNA helicase</fullName>
        <ecNumber evidence="2">3.6.1.-</ecNumber>
    </submittedName>
</protein>
<name>F8KPP8_HELBC</name>
<dbReference type="Proteomes" id="UP000008387">
    <property type="component" value="Chromosome"/>
</dbReference>
<proteinExistence type="predicted"/>
<dbReference type="InterPro" id="IPR007694">
    <property type="entry name" value="DNA_helicase_DnaB-like_C"/>
</dbReference>
<dbReference type="EC" id="3.6.1.-" evidence="2"/>
<dbReference type="HOGENOM" id="CLU_005373_1_2_7"/>
<keyword evidence="2" id="KW-0378">Hydrolase</keyword>
<dbReference type="InterPro" id="IPR027417">
    <property type="entry name" value="P-loop_NTPase"/>
</dbReference>
<dbReference type="Gene3D" id="3.40.50.300">
    <property type="entry name" value="P-loop containing nucleotide triphosphate hydrolases"/>
    <property type="match status" value="1"/>
</dbReference>
<keyword evidence="2" id="KW-0347">Helicase</keyword>
<dbReference type="Pfam" id="PF03796">
    <property type="entry name" value="DnaB_C"/>
    <property type="match status" value="1"/>
</dbReference>
<accession>F8KPP8</accession>
<evidence type="ECO:0000313" key="3">
    <source>
        <dbReference type="Proteomes" id="UP000008387"/>
    </source>
</evidence>
<organism evidence="2 3">
    <name type="scientific">Helicobacter bizzozeronii (strain CIII-1)</name>
    <dbReference type="NCBI Taxonomy" id="1002804"/>
    <lineage>
        <taxon>Bacteria</taxon>
        <taxon>Pseudomonadati</taxon>
        <taxon>Campylobacterota</taxon>
        <taxon>Epsilonproteobacteria</taxon>
        <taxon>Campylobacterales</taxon>
        <taxon>Helicobacteraceae</taxon>
        <taxon>Helicobacter</taxon>
    </lineage>
</organism>
<dbReference type="AlphaFoldDB" id="F8KPP8"/>
<dbReference type="PANTHER" id="PTHR30153:SF2">
    <property type="entry name" value="REPLICATIVE DNA HELICASE"/>
    <property type="match status" value="1"/>
</dbReference>
<dbReference type="GO" id="GO:0005829">
    <property type="term" value="C:cytosol"/>
    <property type="evidence" value="ECO:0007669"/>
    <property type="project" value="TreeGrafter"/>
</dbReference>
<keyword evidence="2" id="KW-0547">Nucleotide-binding</keyword>
<dbReference type="PROSITE" id="PS51199">
    <property type="entry name" value="SF4_HELICASE"/>
    <property type="match status" value="1"/>
</dbReference>